<keyword evidence="2" id="KW-1003">Cell membrane</keyword>
<comment type="subcellular location">
    <subcellularLocation>
        <location evidence="1">Cell membrane</location>
        <topology evidence="1">Multi-pass membrane protein</topology>
    </subcellularLocation>
</comment>
<feature type="transmembrane region" description="Helical" evidence="8">
    <location>
        <begin position="337"/>
        <end position="355"/>
    </location>
</feature>
<evidence type="ECO:0000313" key="10">
    <source>
        <dbReference type="EMBL" id="GET35674.1"/>
    </source>
</evidence>
<dbReference type="GO" id="GO:0009103">
    <property type="term" value="P:lipopolysaccharide biosynthetic process"/>
    <property type="evidence" value="ECO:0007669"/>
    <property type="project" value="UniProtKB-ARBA"/>
</dbReference>
<evidence type="ECO:0000256" key="6">
    <source>
        <dbReference type="ARBA" id="ARBA00022989"/>
    </source>
</evidence>
<evidence type="ECO:0000313" key="11">
    <source>
        <dbReference type="Proteomes" id="UP001050975"/>
    </source>
</evidence>
<keyword evidence="5 8" id="KW-0812">Transmembrane</keyword>
<dbReference type="GO" id="GO:0005886">
    <property type="term" value="C:plasma membrane"/>
    <property type="evidence" value="ECO:0007669"/>
    <property type="project" value="UniProtKB-SubCell"/>
</dbReference>
<evidence type="ECO:0000256" key="5">
    <source>
        <dbReference type="ARBA" id="ARBA00022692"/>
    </source>
</evidence>
<gene>
    <name evidence="10" type="ORF">MiSe_04160</name>
</gene>
<evidence type="ECO:0000259" key="9">
    <source>
        <dbReference type="Pfam" id="PF13231"/>
    </source>
</evidence>
<feature type="transmembrane region" description="Helical" evidence="8">
    <location>
        <begin position="167"/>
        <end position="196"/>
    </location>
</feature>
<keyword evidence="3" id="KW-0328">Glycosyltransferase</keyword>
<dbReference type="Proteomes" id="UP001050975">
    <property type="component" value="Unassembled WGS sequence"/>
</dbReference>
<feature type="transmembrane region" description="Helical" evidence="8">
    <location>
        <begin position="88"/>
        <end position="107"/>
    </location>
</feature>
<dbReference type="PANTHER" id="PTHR33908:SF11">
    <property type="entry name" value="MEMBRANE PROTEIN"/>
    <property type="match status" value="1"/>
</dbReference>
<keyword evidence="11" id="KW-1185">Reference proteome</keyword>
<evidence type="ECO:0000256" key="3">
    <source>
        <dbReference type="ARBA" id="ARBA00022676"/>
    </source>
</evidence>
<dbReference type="InterPro" id="IPR038731">
    <property type="entry name" value="RgtA/B/C-like"/>
</dbReference>
<feature type="transmembrane region" description="Helical" evidence="8">
    <location>
        <begin position="278"/>
        <end position="300"/>
    </location>
</feature>
<dbReference type="InterPro" id="IPR050297">
    <property type="entry name" value="LipidA_mod_glycosyltrf_83"/>
</dbReference>
<protein>
    <recommendedName>
        <fullName evidence="9">Glycosyltransferase RgtA/B/C/D-like domain-containing protein</fullName>
    </recommendedName>
</protein>
<feature type="transmembrane region" description="Helical" evidence="8">
    <location>
        <begin position="49"/>
        <end position="67"/>
    </location>
</feature>
<evidence type="ECO:0000256" key="8">
    <source>
        <dbReference type="SAM" id="Phobius"/>
    </source>
</evidence>
<accession>A0AAV3X114</accession>
<sequence>MVTGLIGINFGEQWDEYIHYYTVQCSLKSKILLPCSNVPELVEYYGNAYYNYPSFTYLLSLISYVVGNVLKNIFLDPQTPLSFEHFRIVARSLFLALSCCSGLWLYFSLSKTSKVAGIIAASIQLLSWEFAYHSRWIAPDALTAQFCALWLMALARSENSVYRQRWIAFAAIAAGLATATKYTAGALLPATIFFVWFTESQNLKLRDFPIKSVIKLIILFVKYFIIITPGMILQPLEFISDLRYEMQHYASGHNSHYGVAVYDIHDGPLVFAARLWEYISFALISPIPLLSFILLLTSLVGALHLFRTNRRALVITIAGVILFYTCFFSGITVVFLVRNYIFILPFLAFLIANGIERMLQYNKSIRSLVIGLTIAATTLNYYNLIDSAFSINPGYNENKLQALLVQHIRTHPGEKFAVSKSLRKSINYENLSNVVKPKEEADTFAYRHDDLRRQKNIKLKDYPSNRHNTFKWLGSREVNYNYYVSWIGRDRILLVPMKEADRMGLTSAIGENS</sequence>
<dbReference type="PANTHER" id="PTHR33908">
    <property type="entry name" value="MANNOSYLTRANSFERASE YKCB-RELATED"/>
    <property type="match status" value="1"/>
</dbReference>
<feature type="transmembrane region" description="Helical" evidence="8">
    <location>
        <begin position="312"/>
        <end position="331"/>
    </location>
</feature>
<dbReference type="EMBL" id="BLAY01000003">
    <property type="protein sequence ID" value="GET35674.1"/>
    <property type="molecule type" value="Genomic_DNA"/>
</dbReference>
<evidence type="ECO:0000256" key="7">
    <source>
        <dbReference type="ARBA" id="ARBA00023136"/>
    </source>
</evidence>
<keyword evidence="7 8" id="KW-0472">Membrane</keyword>
<keyword evidence="6 8" id="KW-1133">Transmembrane helix</keyword>
<name>A0AAV3X114_9CYAN</name>
<evidence type="ECO:0000256" key="4">
    <source>
        <dbReference type="ARBA" id="ARBA00022679"/>
    </source>
</evidence>
<dbReference type="GO" id="GO:0016763">
    <property type="term" value="F:pentosyltransferase activity"/>
    <property type="evidence" value="ECO:0007669"/>
    <property type="project" value="TreeGrafter"/>
</dbReference>
<dbReference type="AlphaFoldDB" id="A0AAV3X114"/>
<dbReference type="Pfam" id="PF13231">
    <property type="entry name" value="PMT_2"/>
    <property type="match status" value="1"/>
</dbReference>
<evidence type="ECO:0000256" key="1">
    <source>
        <dbReference type="ARBA" id="ARBA00004651"/>
    </source>
</evidence>
<feature type="transmembrane region" description="Helical" evidence="8">
    <location>
        <begin position="216"/>
        <end position="236"/>
    </location>
</feature>
<feature type="transmembrane region" description="Helical" evidence="8">
    <location>
        <begin position="367"/>
        <end position="385"/>
    </location>
</feature>
<evidence type="ECO:0000256" key="2">
    <source>
        <dbReference type="ARBA" id="ARBA00022475"/>
    </source>
</evidence>
<comment type="caution">
    <text evidence="10">The sequence shown here is derived from an EMBL/GenBank/DDBJ whole genome shotgun (WGS) entry which is preliminary data.</text>
</comment>
<feature type="domain" description="Glycosyltransferase RgtA/B/C/D-like" evidence="9">
    <location>
        <begin position="95"/>
        <end position="220"/>
    </location>
</feature>
<reference evidence="10" key="1">
    <citation type="submission" date="2019-10" db="EMBL/GenBank/DDBJ databases">
        <title>Draft genome sequece of Microseira wollei NIES-4236.</title>
        <authorList>
            <person name="Yamaguchi H."/>
            <person name="Suzuki S."/>
            <person name="Kawachi M."/>
        </authorList>
    </citation>
    <scope>NUCLEOTIDE SEQUENCE</scope>
    <source>
        <strain evidence="10">NIES-4236</strain>
    </source>
</reference>
<keyword evidence="4" id="KW-0808">Transferase</keyword>
<proteinExistence type="predicted"/>
<organism evidence="10 11">
    <name type="scientific">Microseira wollei NIES-4236</name>
    <dbReference type="NCBI Taxonomy" id="2530354"/>
    <lineage>
        <taxon>Bacteria</taxon>
        <taxon>Bacillati</taxon>
        <taxon>Cyanobacteriota</taxon>
        <taxon>Cyanophyceae</taxon>
        <taxon>Oscillatoriophycideae</taxon>
        <taxon>Aerosakkonematales</taxon>
        <taxon>Aerosakkonemataceae</taxon>
        <taxon>Microseira</taxon>
    </lineage>
</organism>